<dbReference type="Proteomes" id="UP000662931">
    <property type="component" value="Chromosome 4"/>
</dbReference>
<dbReference type="GeneID" id="62196849"/>
<gene>
    <name evidence="6" type="ORF">FOA43_003449</name>
</gene>
<dbReference type="PRINTS" id="PR00081">
    <property type="entry name" value="GDHRDH"/>
</dbReference>
<dbReference type="InterPro" id="IPR002347">
    <property type="entry name" value="SDR_fam"/>
</dbReference>
<feature type="compositionally biased region" description="Basic and acidic residues" evidence="3">
    <location>
        <begin position="431"/>
        <end position="454"/>
    </location>
</feature>
<dbReference type="KEGG" id="bnn:FOA43_003449"/>
<dbReference type="PANTHER" id="PTHR24320:SF285">
    <property type="entry name" value="RETINOL DEHYDROGENASE 14"/>
    <property type="match status" value="1"/>
</dbReference>
<sequence length="454" mass="51695">MPLNYLGTLLVDGTDKTPGWFYIKNYGTPLLAAVLAKMYLNGSSNTWQRDLHGKVYIVTGGTSGIGAPLVRELALRGAQLVLLTSQLKSDNSGAVWVTDYVDDLRNSTDNPLIYVEECNLSSLYSVRKFATKWLDNRTARRLDGVICLASERMPIGKSRQVSVDGVEMQMAINYLGQYHLLTLLEPCLKAQPPDRDVRVILATCMSQSIGTLDLDDLLWEVKRYPSGRPWKMYGSSKLMLHMFAKEYQKRLENAGRKDKQPCNIRVNVVNPGITRTPSTRRAISMGSVLGLLVYLLLYPFFWIVLKPCEYGMQSFLYALCCPDLIDISGGQYIRECSVVKTKLRKELQDDELQKNLYDLTARKISELEKKSAIERNRGKPDGNKKKDKRQKKDEMQKKDKKGLTEEDKRGIFMSAFDTEDELQNYKARNANTDDAHSTQLRRLDEKYEATHKKS</sequence>
<dbReference type="EMBL" id="CP064815">
    <property type="protein sequence ID" value="QPG76063.1"/>
    <property type="molecule type" value="Genomic_DNA"/>
</dbReference>
<keyword evidence="2" id="KW-0560">Oxidoreductase</keyword>
<keyword evidence="4" id="KW-1133">Transmembrane helix</keyword>
<keyword evidence="4" id="KW-0812">Transmembrane</keyword>
<dbReference type="Gene3D" id="3.40.50.720">
    <property type="entry name" value="NAD(P)-binding Rossmann-like Domain"/>
    <property type="match status" value="1"/>
</dbReference>
<evidence type="ECO:0000256" key="1">
    <source>
        <dbReference type="ARBA" id="ARBA00006484"/>
    </source>
</evidence>
<accession>A0A875S564</accession>
<dbReference type="Pfam" id="PF08659">
    <property type="entry name" value="KR"/>
    <property type="match status" value="1"/>
</dbReference>
<feature type="region of interest" description="Disordered" evidence="3">
    <location>
        <begin position="370"/>
        <end position="406"/>
    </location>
</feature>
<proteinExistence type="inferred from homology"/>
<dbReference type="OrthoDB" id="191979at2759"/>
<dbReference type="GO" id="GO:0016491">
    <property type="term" value="F:oxidoreductase activity"/>
    <property type="evidence" value="ECO:0007669"/>
    <property type="project" value="UniProtKB-KW"/>
</dbReference>
<dbReference type="AlphaFoldDB" id="A0A875S564"/>
<dbReference type="PANTHER" id="PTHR24320">
    <property type="entry name" value="RETINOL DEHYDROGENASE"/>
    <property type="match status" value="1"/>
</dbReference>
<name>A0A875S564_EENNA</name>
<evidence type="ECO:0000313" key="7">
    <source>
        <dbReference type="Proteomes" id="UP000662931"/>
    </source>
</evidence>
<protein>
    <recommendedName>
        <fullName evidence="5">Ketoreductase (KR) domain-containing protein</fullName>
    </recommendedName>
</protein>
<dbReference type="SUPFAM" id="SSF51735">
    <property type="entry name" value="NAD(P)-binding Rossmann-fold domains"/>
    <property type="match status" value="1"/>
</dbReference>
<comment type="similarity">
    <text evidence="1">Belongs to the short-chain dehydrogenases/reductases (SDR) family.</text>
</comment>
<reference evidence="6" key="1">
    <citation type="submission" date="2020-10" db="EMBL/GenBank/DDBJ databases">
        <authorList>
            <person name="Roach M.J.R."/>
        </authorList>
    </citation>
    <scope>NUCLEOTIDE SEQUENCE</scope>
    <source>
        <strain evidence="6">CBS 1945</strain>
    </source>
</reference>
<evidence type="ECO:0000256" key="4">
    <source>
        <dbReference type="SAM" id="Phobius"/>
    </source>
</evidence>
<keyword evidence="4" id="KW-0472">Membrane</keyword>
<dbReference type="InterPro" id="IPR036291">
    <property type="entry name" value="NAD(P)-bd_dom_sf"/>
</dbReference>
<dbReference type="InterPro" id="IPR013968">
    <property type="entry name" value="PKS_KR"/>
</dbReference>
<dbReference type="RefSeq" id="XP_038779628.1">
    <property type="nucleotide sequence ID" value="XM_038923700.1"/>
</dbReference>
<feature type="region of interest" description="Disordered" evidence="3">
    <location>
        <begin position="427"/>
        <end position="454"/>
    </location>
</feature>
<evidence type="ECO:0000256" key="2">
    <source>
        <dbReference type="ARBA" id="ARBA00023002"/>
    </source>
</evidence>
<evidence type="ECO:0000259" key="5">
    <source>
        <dbReference type="Pfam" id="PF08659"/>
    </source>
</evidence>
<keyword evidence="7" id="KW-1185">Reference proteome</keyword>
<organism evidence="6 7">
    <name type="scientific">Eeniella nana</name>
    <name type="common">Yeast</name>
    <name type="synonym">Brettanomyces nanus</name>
    <dbReference type="NCBI Taxonomy" id="13502"/>
    <lineage>
        <taxon>Eukaryota</taxon>
        <taxon>Fungi</taxon>
        <taxon>Dikarya</taxon>
        <taxon>Ascomycota</taxon>
        <taxon>Saccharomycotina</taxon>
        <taxon>Pichiomycetes</taxon>
        <taxon>Pichiales</taxon>
        <taxon>Pichiaceae</taxon>
        <taxon>Brettanomyces</taxon>
    </lineage>
</organism>
<evidence type="ECO:0000313" key="6">
    <source>
        <dbReference type="EMBL" id="QPG76063.1"/>
    </source>
</evidence>
<evidence type="ECO:0000256" key="3">
    <source>
        <dbReference type="SAM" id="MobiDB-lite"/>
    </source>
</evidence>
<feature type="transmembrane region" description="Helical" evidence="4">
    <location>
        <begin position="282"/>
        <end position="305"/>
    </location>
</feature>
<feature type="domain" description="Ketoreductase (KR)" evidence="5">
    <location>
        <begin position="55"/>
        <end position="149"/>
    </location>
</feature>